<dbReference type="InterPro" id="IPR013087">
    <property type="entry name" value="Znf_C2H2_type"/>
</dbReference>
<protein>
    <recommendedName>
        <fullName evidence="4">C2H2-type domain-containing protein</fullName>
    </recommendedName>
</protein>
<name>A0A2N0QA12_9GLOM</name>
<evidence type="ECO:0000256" key="2">
    <source>
        <dbReference type="SAM" id="Coils"/>
    </source>
</evidence>
<feature type="compositionally biased region" description="Basic and acidic residues" evidence="3">
    <location>
        <begin position="640"/>
        <end position="657"/>
    </location>
</feature>
<accession>A0A2N0QA12</accession>
<proteinExistence type="predicted"/>
<evidence type="ECO:0000256" key="1">
    <source>
        <dbReference type="PROSITE-ProRule" id="PRU00042"/>
    </source>
</evidence>
<feature type="region of interest" description="Disordered" evidence="3">
    <location>
        <begin position="632"/>
        <end position="659"/>
    </location>
</feature>
<sequence length="683" mass="78689">MVKTGNSNPNRADICNEATQEWNKVKSKSMAEIDEIIRNFLSTPYNLYNMQIIRSSYTVHTRKDTTTPLPTIRSVDPIQEEIPANASAQKKIANEIIVAEKKITEFKQIYNITTDSQVRHDMYTKIENLQAEIESNRKKIVKLKRNAMYAQNCKTKKVKMLTESQEVVRYDYPGRPSLLFAHPDLHDQIHDSVEFGSADSKRRKEVVKVQIIDNLRNNLKENYNIYMARKTLNNYLLPRQVNSIAAKAHHHPAWVAVAGVSCTDTQEHIDGHYCLASVKYVRQFASMFANMSVIISQDDKAKIGLRVPAVGRTFRTLQSINEPVSVADHDFPSGSKQKLIPSVYLIIKPDESKDEIRTGQLAIFVCPQWSIGTFSLTHMQNLESLVLDSKYDDALKTNGQIRPIWILLVDGGLDENPRHLKNIKVYCQLFKKFDLDYLSVRTHALGQSKYNPVERGMATLSGKLAGITLPIDHFEALCNIWSHDSIFEKHVDAQYIDTLKNPFEIYNDETNKHTFSECFVPWSWIERHCNLCAYSIDIKKCKDSSCCGISRANDAMKFLETFNSFMPPITKVKDGHYTNPIHLLQYCDLLKIPDYDAYCPSFKEKYSRLCYSTCQKYFPTINFLMNHRRTVHPTARKSKEHTDKRNAQNSKVFDDSTLRSQPPKRRLVLYIEIPLRSYISDEE</sequence>
<feature type="domain" description="C2H2-type" evidence="4">
    <location>
        <begin position="608"/>
        <end position="637"/>
    </location>
</feature>
<keyword evidence="1" id="KW-0479">Metal-binding</keyword>
<feature type="coiled-coil region" evidence="2">
    <location>
        <begin position="119"/>
        <end position="146"/>
    </location>
</feature>
<keyword evidence="1" id="KW-0863">Zinc-finger</keyword>
<keyword evidence="2" id="KW-0175">Coiled coil</keyword>
<dbReference type="GO" id="GO:0008270">
    <property type="term" value="F:zinc ion binding"/>
    <property type="evidence" value="ECO:0007669"/>
    <property type="project" value="UniProtKB-KW"/>
</dbReference>
<evidence type="ECO:0000313" key="6">
    <source>
        <dbReference type="Proteomes" id="UP000232722"/>
    </source>
</evidence>
<dbReference type="PANTHER" id="PTHR46954">
    <property type="entry name" value="C2H2-TYPE DOMAIN-CONTAINING PROTEIN"/>
    <property type="match status" value="1"/>
</dbReference>
<evidence type="ECO:0000259" key="4">
    <source>
        <dbReference type="PROSITE" id="PS50157"/>
    </source>
</evidence>
<comment type="caution">
    <text evidence="5">The sequence shown here is derived from an EMBL/GenBank/DDBJ whole genome shotgun (WGS) entry which is preliminary data.</text>
</comment>
<dbReference type="VEuPathDB" id="FungiDB:FUN_001886"/>
<evidence type="ECO:0000256" key="3">
    <source>
        <dbReference type="SAM" id="MobiDB-lite"/>
    </source>
</evidence>
<dbReference type="EMBL" id="LLXJ01000069">
    <property type="protein sequence ID" value="PKC15897.1"/>
    <property type="molecule type" value="Genomic_DNA"/>
</dbReference>
<dbReference type="PROSITE" id="PS00028">
    <property type="entry name" value="ZINC_FINGER_C2H2_1"/>
    <property type="match status" value="1"/>
</dbReference>
<dbReference type="AlphaFoldDB" id="A0A2N0QA12"/>
<dbReference type="VEuPathDB" id="FungiDB:RhiirFUN_019007"/>
<evidence type="ECO:0000313" key="5">
    <source>
        <dbReference type="EMBL" id="PKC15897.1"/>
    </source>
</evidence>
<keyword evidence="1" id="KW-0862">Zinc</keyword>
<reference evidence="5 6" key="1">
    <citation type="submission" date="2016-04" db="EMBL/GenBank/DDBJ databases">
        <title>Genome analyses suggest a sexual origin of heterokaryosis in a supposedly ancient asexual fungus.</title>
        <authorList>
            <person name="Ropars J."/>
            <person name="Sedzielewska K."/>
            <person name="Noel J."/>
            <person name="Charron P."/>
            <person name="Farinelli L."/>
            <person name="Marton T."/>
            <person name="Kruger M."/>
            <person name="Pelin A."/>
            <person name="Brachmann A."/>
            <person name="Corradi N."/>
        </authorList>
    </citation>
    <scope>NUCLEOTIDE SEQUENCE [LARGE SCALE GENOMIC DNA]</scope>
    <source>
        <strain evidence="5 6">A5</strain>
    </source>
</reference>
<dbReference type="VEuPathDB" id="FungiDB:RhiirFUN_005776"/>
<gene>
    <name evidence="5" type="ORF">RhiirA5_407667</name>
</gene>
<dbReference type="VEuPathDB" id="FungiDB:RhiirA1_541639"/>
<organism evidence="5 6">
    <name type="scientific">Rhizophagus irregularis</name>
    <dbReference type="NCBI Taxonomy" id="588596"/>
    <lineage>
        <taxon>Eukaryota</taxon>
        <taxon>Fungi</taxon>
        <taxon>Fungi incertae sedis</taxon>
        <taxon>Mucoromycota</taxon>
        <taxon>Glomeromycotina</taxon>
        <taxon>Glomeromycetes</taxon>
        <taxon>Glomerales</taxon>
        <taxon>Glomeraceae</taxon>
        <taxon>Rhizophagus</taxon>
    </lineage>
</organism>
<dbReference type="PROSITE" id="PS50157">
    <property type="entry name" value="ZINC_FINGER_C2H2_2"/>
    <property type="match status" value="1"/>
</dbReference>
<dbReference type="PANTHER" id="PTHR46954:SF1">
    <property type="entry name" value="C2H2-TYPE DOMAIN-CONTAINING PROTEIN"/>
    <property type="match status" value="1"/>
</dbReference>
<reference evidence="5 6" key="2">
    <citation type="submission" date="2017-09" db="EMBL/GenBank/DDBJ databases">
        <title>Extensive intraspecific genome diversity in a model arbuscular mycorrhizal fungus.</title>
        <authorList>
            <person name="Chen E.C."/>
            <person name="Morin E."/>
            <person name="Beaudet D."/>
            <person name="Noel J."/>
            <person name="Ndikumana S."/>
            <person name="Charron P."/>
            <person name="St-Onge C."/>
            <person name="Giorgi J."/>
            <person name="Grigoriev I.V."/>
            <person name="Roux C."/>
            <person name="Martin F.M."/>
            <person name="Corradi N."/>
        </authorList>
    </citation>
    <scope>NUCLEOTIDE SEQUENCE [LARGE SCALE GENOMIC DNA]</scope>
    <source>
        <strain evidence="5 6">A5</strain>
    </source>
</reference>
<dbReference type="Proteomes" id="UP000232722">
    <property type="component" value="Unassembled WGS sequence"/>
</dbReference>